<comment type="similarity">
    <text evidence="11">Belongs to the KdpC family.</text>
</comment>
<keyword evidence="5 11" id="KW-0547">Nucleotide-binding</keyword>
<feature type="region of interest" description="Disordered" evidence="12">
    <location>
        <begin position="77"/>
        <end position="103"/>
    </location>
</feature>
<feature type="compositionally biased region" description="Polar residues" evidence="12">
    <location>
        <begin position="90"/>
        <end position="103"/>
    </location>
</feature>
<dbReference type="HAMAP" id="MF_00276">
    <property type="entry name" value="KdpC"/>
    <property type="match status" value="1"/>
</dbReference>
<proteinExistence type="inferred from homology"/>
<accession>A0ABU3FLL2</accession>
<evidence type="ECO:0000256" key="11">
    <source>
        <dbReference type="HAMAP-Rule" id="MF_00276"/>
    </source>
</evidence>
<dbReference type="Proteomes" id="UP001265301">
    <property type="component" value="Unassembled WGS sequence"/>
</dbReference>
<evidence type="ECO:0000256" key="3">
    <source>
        <dbReference type="ARBA" id="ARBA00022538"/>
    </source>
</evidence>
<dbReference type="PANTHER" id="PTHR30042:SF2">
    <property type="entry name" value="POTASSIUM-TRANSPORTING ATPASE KDPC SUBUNIT"/>
    <property type="match status" value="1"/>
</dbReference>
<comment type="caution">
    <text evidence="13">The sequence shown here is derived from an EMBL/GenBank/DDBJ whole genome shotgun (WGS) entry which is preliminary data.</text>
</comment>
<evidence type="ECO:0000256" key="1">
    <source>
        <dbReference type="ARBA" id="ARBA00022448"/>
    </source>
</evidence>
<evidence type="ECO:0000256" key="10">
    <source>
        <dbReference type="ARBA" id="ARBA00023136"/>
    </source>
</evidence>
<comment type="subunit">
    <text evidence="11">The system is composed of three essential subunits: KdpA, KdpB and KdpC.</text>
</comment>
<keyword evidence="3 11" id="KW-0633">Potassium transport</keyword>
<comment type="subcellular location">
    <subcellularLocation>
        <location evidence="11">Cell membrane</location>
        <topology evidence="11">Single-pass membrane protein</topology>
    </subcellularLocation>
</comment>
<protein>
    <recommendedName>
        <fullName evidence="11">Potassium-transporting ATPase KdpC subunit</fullName>
    </recommendedName>
    <alternativeName>
        <fullName evidence="11">ATP phosphohydrolase [potassium-transporting] C chain</fullName>
    </alternativeName>
    <alternativeName>
        <fullName evidence="11">Potassium-binding and translocating subunit C</fullName>
    </alternativeName>
    <alternativeName>
        <fullName evidence="11">Potassium-translocating ATPase C chain</fullName>
    </alternativeName>
</protein>
<keyword evidence="4 11" id="KW-0812">Transmembrane</keyword>
<keyword evidence="7 11" id="KW-0630">Potassium</keyword>
<evidence type="ECO:0000256" key="9">
    <source>
        <dbReference type="ARBA" id="ARBA00023065"/>
    </source>
</evidence>
<organism evidence="13 14">
    <name type="scientific">Enterococcus viikkiensis</name>
    <dbReference type="NCBI Taxonomy" id="930854"/>
    <lineage>
        <taxon>Bacteria</taxon>
        <taxon>Bacillati</taxon>
        <taxon>Bacillota</taxon>
        <taxon>Bacilli</taxon>
        <taxon>Lactobacillales</taxon>
        <taxon>Enterococcaceae</taxon>
        <taxon>Enterococcus</taxon>
    </lineage>
</organism>
<evidence type="ECO:0000313" key="14">
    <source>
        <dbReference type="Proteomes" id="UP001265301"/>
    </source>
</evidence>
<dbReference type="PIRSF" id="PIRSF001296">
    <property type="entry name" value="K_ATPase_KdpC"/>
    <property type="match status" value="1"/>
</dbReference>
<keyword evidence="8 11" id="KW-1133">Transmembrane helix</keyword>
<keyword evidence="1 11" id="KW-0813">Transport</keyword>
<comment type="function">
    <text evidence="11">Part of the high-affinity ATP-driven potassium transport (or Kdp) system, which catalyzes the hydrolysis of ATP coupled with the electrogenic transport of potassium into the cytoplasm. This subunit acts as a catalytic chaperone that increases the ATP-binding affinity of the ATP-hydrolyzing subunit KdpB by the formation of a transient KdpB/KdpC/ATP ternary complex.</text>
</comment>
<dbReference type="InterPro" id="IPR003820">
    <property type="entry name" value="KdpC"/>
</dbReference>
<keyword evidence="6 11" id="KW-0067">ATP-binding</keyword>
<reference evidence="13 14" key="1">
    <citation type="submission" date="2023-03" db="EMBL/GenBank/DDBJ databases">
        <authorList>
            <person name="Shen W."/>
            <person name="Cai J."/>
        </authorList>
    </citation>
    <scope>NUCLEOTIDE SEQUENCE [LARGE SCALE GENOMIC DNA]</scope>
    <source>
        <strain evidence="13 14">B101</strain>
    </source>
</reference>
<evidence type="ECO:0000256" key="4">
    <source>
        <dbReference type="ARBA" id="ARBA00022692"/>
    </source>
</evidence>
<evidence type="ECO:0000313" key="13">
    <source>
        <dbReference type="EMBL" id="MDT2826855.1"/>
    </source>
</evidence>
<evidence type="ECO:0000256" key="5">
    <source>
        <dbReference type="ARBA" id="ARBA00022741"/>
    </source>
</evidence>
<dbReference type="PANTHER" id="PTHR30042">
    <property type="entry name" value="POTASSIUM-TRANSPORTING ATPASE C CHAIN"/>
    <property type="match status" value="1"/>
</dbReference>
<keyword evidence="10 11" id="KW-0472">Membrane</keyword>
<name>A0ABU3FLL2_9ENTE</name>
<keyword evidence="9 11" id="KW-0406">Ion transport</keyword>
<dbReference type="EMBL" id="JARQBN010000001">
    <property type="protein sequence ID" value="MDT2826855.1"/>
    <property type="molecule type" value="Genomic_DNA"/>
</dbReference>
<evidence type="ECO:0000256" key="7">
    <source>
        <dbReference type="ARBA" id="ARBA00022958"/>
    </source>
</evidence>
<sequence>MKKSIASSLRFLLLSLLVFGGLYTALVTGLGQLFFSQQANGSQVIVKGQTVGSKLIGQNFDQPSYFSGRPEKVSQLSPLSTEQEKKVANRTKQQLQENPTEKQVPNDLVTASASGVDPDISVAAAKFQVDRIAKERQTNPAKIHVIIEKNSQKDWLSQRRFVNVLALNLALDRIIPIK</sequence>
<keyword evidence="14" id="KW-1185">Reference proteome</keyword>
<evidence type="ECO:0000256" key="6">
    <source>
        <dbReference type="ARBA" id="ARBA00022840"/>
    </source>
</evidence>
<dbReference type="RefSeq" id="WP_311818128.1">
    <property type="nucleotide sequence ID" value="NZ_JARQBN010000001.1"/>
</dbReference>
<keyword evidence="2 11" id="KW-1003">Cell membrane</keyword>
<gene>
    <name evidence="11" type="primary">kdpC</name>
    <name evidence="13" type="ORF">P7H59_00125</name>
</gene>
<evidence type="ECO:0000256" key="12">
    <source>
        <dbReference type="SAM" id="MobiDB-lite"/>
    </source>
</evidence>
<evidence type="ECO:0000256" key="8">
    <source>
        <dbReference type="ARBA" id="ARBA00022989"/>
    </source>
</evidence>
<evidence type="ECO:0000256" key="2">
    <source>
        <dbReference type="ARBA" id="ARBA00022475"/>
    </source>
</evidence>
<dbReference type="Pfam" id="PF02669">
    <property type="entry name" value="KdpC"/>
    <property type="match status" value="1"/>
</dbReference>